<keyword evidence="4 7" id="KW-0808">Transferase</keyword>
<dbReference type="EMBL" id="CP002915">
    <property type="protein sequence ID" value="AEK30280.1"/>
    <property type="molecule type" value="Genomic_DNA"/>
</dbReference>
<sequence length="332" mass="37670">MMFDRLMAWLARHPNALPERMVRGGFLAAADVTWALHIGSVRQLERNLAHVLSWRDGTDPDRRTLRKLSRKGMRSYFTYFSEAMTVGARSKEQLLARIHGSGDGFEAIKHQAGSEGTGSAPIAMGHQGNWDYDGFWAQFDVAPVTTVAEKLANREMLDAFVSIREHLGMTIFLTGTPKLTERLEEALRTPHTLVPLLADRDLSRHGEFVNAFGSFIRVARGPAAIAFDTGTPLFVVNTYREKLSGERRRLARTPYGYVCEVSGPIDVERYRSMPREEAIRCICQDWVDIWARGIAAHPEDWHMLQPIFLEDLDMERLKDVPEELRAQATMSR</sequence>
<dbReference type="GO" id="GO:0005886">
    <property type="term" value="C:plasma membrane"/>
    <property type="evidence" value="ECO:0007669"/>
    <property type="project" value="UniProtKB-SubCell"/>
</dbReference>
<name>A0A806FXU2_BIFAN</name>
<keyword evidence="6 7" id="KW-0012">Acyltransferase</keyword>
<dbReference type="KEGG" id="bnm:BALAC2494_00297"/>
<evidence type="ECO:0000256" key="6">
    <source>
        <dbReference type="ARBA" id="ARBA00023315"/>
    </source>
</evidence>
<dbReference type="AlphaFoldDB" id="A0A806FXU2"/>
<evidence type="ECO:0000313" key="7">
    <source>
        <dbReference type="EMBL" id="AEK30280.1"/>
    </source>
</evidence>
<evidence type="ECO:0000256" key="5">
    <source>
        <dbReference type="ARBA" id="ARBA00023136"/>
    </source>
</evidence>
<dbReference type="Proteomes" id="UP000008394">
    <property type="component" value="Chromosome"/>
</dbReference>
<protein>
    <submittedName>
        <fullName evidence="7">Acyltransferase transferring groups other than amino-acyl groups</fullName>
        <ecNumber evidence="7">2.3.1.-</ecNumber>
    </submittedName>
</protein>
<dbReference type="NCBIfam" id="NF005919">
    <property type="entry name" value="PRK07920.1"/>
    <property type="match status" value="1"/>
</dbReference>
<reference evidence="7 8" key="1">
    <citation type="journal article" date="2011" name="J. Bacteriol.">
        <title>Genome Sequence of the Probiotic Strain Bifidobacterium animalis subsp. lactis CNCM I-2494.</title>
        <authorList>
            <person name="Chervaux C."/>
            <person name="Grimaldi C."/>
            <person name="Bolotin A."/>
            <person name="Quinquis B."/>
            <person name="Legrain-Raspaud S."/>
            <person name="van Hylckama Vlieg J.E."/>
            <person name="Denariaz G."/>
            <person name="Smokvina T."/>
        </authorList>
    </citation>
    <scope>NUCLEOTIDE SEQUENCE [LARGE SCALE GENOMIC DNA]</scope>
    <source>
        <strain evidence="7 8">CNCM I-2494</strain>
    </source>
</reference>
<keyword evidence="5" id="KW-0472">Membrane</keyword>
<dbReference type="GO" id="GO:0016746">
    <property type="term" value="F:acyltransferase activity"/>
    <property type="evidence" value="ECO:0007669"/>
    <property type="project" value="UniProtKB-KW"/>
</dbReference>
<organism evidence="7 8">
    <name type="scientific">Bifidobacterium animalis subsp. lactis CNCM I-2494</name>
    <dbReference type="NCBI Taxonomy" id="1042403"/>
    <lineage>
        <taxon>Bacteria</taxon>
        <taxon>Bacillati</taxon>
        <taxon>Actinomycetota</taxon>
        <taxon>Actinomycetes</taxon>
        <taxon>Bifidobacteriales</taxon>
        <taxon>Bifidobacteriaceae</taxon>
        <taxon>Bifidobacterium</taxon>
    </lineage>
</organism>
<dbReference type="InterPro" id="IPR004960">
    <property type="entry name" value="LipA_acyltrans"/>
</dbReference>
<gene>
    <name evidence="7" type="ORF">BALAC2494_00297</name>
</gene>
<evidence type="ECO:0000313" key="8">
    <source>
        <dbReference type="Proteomes" id="UP000008394"/>
    </source>
</evidence>
<dbReference type="EC" id="2.3.1.-" evidence="7"/>
<evidence type="ECO:0000256" key="3">
    <source>
        <dbReference type="ARBA" id="ARBA00022519"/>
    </source>
</evidence>
<dbReference type="Pfam" id="PF03279">
    <property type="entry name" value="Lip_A_acyltrans"/>
    <property type="match status" value="1"/>
</dbReference>
<comment type="subcellular location">
    <subcellularLocation>
        <location evidence="1">Cell inner membrane</location>
    </subcellularLocation>
</comment>
<dbReference type="PANTHER" id="PTHR30606">
    <property type="entry name" value="LIPID A BIOSYNTHESIS LAUROYL ACYLTRANSFERASE"/>
    <property type="match status" value="1"/>
</dbReference>
<dbReference type="PANTHER" id="PTHR30606:SF10">
    <property type="entry name" value="PHOSPHATIDYLINOSITOL MANNOSIDE ACYLTRANSFERASE"/>
    <property type="match status" value="1"/>
</dbReference>
<dbReference type="GO" id="GO:0009247">
    <property type="term" value="P:glycolipid biosynthetic process"/>
    <property type="evidence" value="ECO:0007669"/>
    <property type="project" value="UniProtKB-ARBA"/>
</dbReference>
<keyword evidence="3" id="KW-0997">Cell inner membrane</keyword>
<keyword evidence="2" id="KW-1003">Cell membrane</keyword>
<evidence type="ECO:0000256" key="1">
    <source>
        <dbReference type="ARBA" id="ARBA00004533"/>
    </source>
</evidence>
<accession>A0A806FXU2</accession>
<evidence type="ECO:0000256" key="2">
    <source>
        <dbReference type="ARBA" id="ARBA00022475"/>
    </source>
</evidence>
<evidence type="ECO:0000256" key="4">
    <source>
        <dbReference type="ARBA" id="ARBA00022679"/>
    </source>
</evidence>
<proteinExistence type="predicted"/>